<evidence type="ECO:0000313" key="14">
    <source>
        <dbReference type="EMBL" id="ASA24036.1"/>
    </source>
</evidence>
<evidence type="ECO:0000256" key="6">
    <source>
        <dbReference type="ARBA" id="ARBA00022741"/>
    </source>
</evidence>
<feature type="transmembrane region" description="Helical" evidence="12">
    <location>
        <begin position="284"/>
        <end position="309"/>
    </location>
</feature>
<evidence type="ECO:0000256" key="7">
    <source>
        <dbReference type="ARBA" id="ARBA00022777"/>
    </source>
</evidence>
<dbReference type="InterPro" id="IPR036890">
    <property type="entry name" value="HATPase_C_sf"/>
</dbReference>
<dbReference type="RefSeq" id="WP_087918019.1">
    <property type="nucleotide sequence ID" value="NZ_CP021780.1"/>
</dbReference>
<keyword evidence="2" id="KW-1003">Cell membrane</keyword>
<protein>
    <recommendedName>
        <fullName evidence="13">HAMP domain-containing protein</fullName>
    </recommendedName>
</protein>
<keyword evidence="4" id="KW-0808">Transferase</keyword>
<keyword evidence="6" id="KW-0547">Nucleotide-binding</keyword>
<evidence type="ECO:0000256" key="4">
    <source>
        <dbReference type="ARBA" id="ARBA00022679"/>
    </source>
</evidence>
<keyword evidence="7" id="KW-0418">Kinase</keyword>
<dbReference type="EMBL" id="CP021780">
    <property type="protein sequence ID" value="ASA24036.1"/>
    <property type="molecule type" value="Genomic_DNA"/>
</dbReference>
<reference evidence="14 15" key="1">
    <citation type="submission" date="2017-06" db="EMBL/GenBank/DDBJ databases">
        <title>Complete genome sequence of Paenibacillus donghaensis KCTC 13049T isolated from East Sea sediment, South Korea.</title>
        <authorList>
            <person name="Jung B.K."/>
            <person name="Hong S.-J."/>
            <person name="Shin J.-H."/>
        </authorList>
    </citation>
    <scope>NUCLEOTIDE SEQUENCE [LARGE SCALE GENOMIC DNA]</scope>
    <source>
        <strain evidence="14 15">KCTC 13049</strain>
    </source>
</reference>
<dbReference type="CDD" id="cd06225">
    <property type="entry name" value="HAMP"/>
    <property type="match status" value="1"/>
</dbReference>
<keyword evidence="9 12" id="KW-1133">Transmembrane helix</keyword>
<evidence type="ECO:0000256" key="11">
    <source>
        <dbReference type="ARBA" id="ARBA00023136"/>
    </source>
</evidence>
<proteinExistence type="predicted"/>
<dbReference type="GO" id="GO:0005886">
    <property type="term" value="C:plasma membrane"/>
    <property type="evidence" value="ECO:0007669"/>
    <property type="project" value="UniProtKB-SubCell"/>
</dbReference>
<keyword evidence="8" id="KW-0067">ATP-binding</keyword>
<evidence type="ECO:0000313" key="15">
    <source>
        <dbReference type="Proteomes" id="UP000249890"/>
    </source>
</evidence>
<evidence type="ECO:0000256" key="10">
    <source>
        <dbReference type="ARBA" id="ARBA00023012"/>
    </source>
</evidence>
<dbReference type="Pfam" id="PF00672">
    <property type="entry name" value="HAMP"/>
    <property type="match status" value="1"/>
</dbReference>
<dbReference type="Gene3D" id="3.30.565.10">
    <property type="entry name" value="Histidine kinase-like ATPase, C-terminal domain"/>
    <property type="match status" value="1"/>
</dbReference>
<dbReference type="SMART" id="SM00304">
    <property type="entry name" value="HAMP"/>
    <property type="match status" value="1"/>
</dbReference>
<dbReference type="PANTHER" id="PTHR34220">
    <property type="entry name" value="SENSOR HISTIDINE KINASE YPDA"/>
    <property type="match status" value="1"/>
</dbReference>
<evidence type="ECO:0000256" key="8">
    <source>
        <dbReference type="ARBA" id="ARBA00022840"/>
    </source>
</evidence>
<dbReference type="GO" id="GO:0000155">
    <property type="term" value="F:phosphorelay sensor kinase activity"/>
    <property type="evidence" value="ECO:0007669"/>
    <property type="project" value="InterPro"/>
</dbReference>
<name>A0A2Z2KBE3_9BACL</name>
<feature type="domain" description="HAMP" evidence="13">
    <location>
        <begin position="307"/>
        <end position="359"/>
    </location>
</feature>
<sequence length="581" mass="66370">MRWLYRISFYRRIQAALLLFLILPLLLISGFSYMANKQANEENIRTSMKGIIGILANDLSRIANDATYTVNQFSLSQPNGIFTSLRKLEHLRSFNNFNQYRDYANLNENVSLLIGKLSLVHVSVFFVNREYYPIVGSIKSEEITQLRQDKDFEHMADSEAASGLVKWFRAEKDGGYEGIFSEDYYYFIKKSVYDPIRHQVLGTMFIGVPESYFQQLFKNSGGGMLSLYEEDGQLIAGMEGSPSTLNTVARKGWMRGQVDVPGTFWKLTYEIEKNSVTGDLTQRYSYMLMALLIVLFVFLFMSVVFARGLNRPIGKLMRIVKQYGEGNTLIRYNLTGQDEISVLGNTINHMMDNINTLIRRVEAEQEEKRIIELYALFSQIQPHFLLNTLNSIKCNLALEGNQAQSETIDSLMSLLRAHLRVNEPLQLAEECRLLDQYVSIMRMRNRLNIELKIELPEQFRSLSVPRLLLQPLVENSIVHGMTRQVHSPCIQVTVAEAVGGVEIQIEDNGKGIDEVQAKLLNERLLNGTEHRGERGIGLYNVLRRLKLTYGDKASFIVRPGVSAGCVCILFIPEVEEAREEM</sequence>
<keyword evidence="5 12" id="KW-0812">Transmembrane</keyword>
<organism evidence="14 15">
    <name type="scientific">Paenibacillus donghaensis</name>
    <dbReference type="NCBI Taxonomy" id="414771"/>
    <lineage>
        <taxon>Bacteria</taxon>
        <taxon>Bacillati</taxon>
        <taxon>Bacillota</taxon>
        <taxon>Bacilli</taxon>
        <taxon>Bacillales</taxon>
        <taxon>Paenibacillaceae</taxon>
        <taxon>Paenibacillus</taxon>
    </lineage>
</organism>
<evidence type="ECO:0000256" key="9">
    <source>
        <dbReference type="ARBA" id="ARBA00022989"/>
    </source>
</evidence>
<evidence type="ECO:0000259" key="13">
    <source>
        <dbReference type="PROSITE" id="PS50885"/>
    </source>
</evidence>
<evidence type="ECO:0000256" key="3">
    <source>
        <dbReference type="ARBA" id="ARBA00022553"/>
    </source>
</evidence>
<dbReference type="Gene3D" id="6.10.340.10">
    <property type="match status" value="1"/>
</dbReference>
<accession>A0A2Z2KBE3</accession>
<gene>
    <name evidence="14" type="ORF">B9T62_26580</name>
</gene>
<keyword evidence="11 12" id="KW-0472">Membrane</keyword>
<dbReference type="SUPFAM" id="SSF55874">
    <property type="entry name" value="ATPase domain of HSP90 chaperone/DNA topoisomerase II/histidine kinase"/>
    <property type="match status" value="1"/>
</dbReference>
<dbReference type="KEGG" id="pdh:B9T62_26580"/>
<dbReference type="PROSITE" id="PS50885">
    <property type="entry name" value="HAMP"/>
    <property type="match status" value="1"/>
</dbReference>
<keyword evidence="10" id="KW-0902">Two-component regulatory system</keyword>
<dbReference type="OrthoDB" id="2770831at2"/>
<comment type="subcellular location">
    <subcellularLocation>
        <location evidence="1">Cell membrane</location>
        <topology evidence="1">Multi-pass membrane protein</topology>
    </subcellularLocation>
</comment>
<evidence type="ECO:0000256" key="12">
    <source>
        <dbReference type="SAM" id="Phobius"/>
    </source>
</evidence>
<dbReference type="SUPFAM" id="SSF158472">
    <property type="entry name" value="HAMP domain-like"/>
    <property type="match status" value="1"/>
</dbReference>
<keyword evidence="15" id="KW-1185">Reference proteome</keyword>
<dbReference type="PANTHER" id="PTHR34220:SF11">
    <property type="entry name" value="SENSOR PROTEIN KINASE HPTS"/>
    <property type="match status" value="1"/>
</dbReference>
<dbReference type="InterPro" id="IPR003660">
    <property type="entry name" value="HAMP_dom"/>
</dbReference>
<keyword evidence="3" id="KW-0597">Phosphoprotein</keyword>
<dbReference type="Proteomes" id="UP000249890">
    <property type="component" value="Chromosome"/>
</dbReference>
<dbReference type="InterPro" id="IPR010559">
    <property type="entry name" value="Sig_transdc_His_kin_internal"/>
</dbReference>
<evidence type="ECO:0000256" key="2">
    <source>
        <dbReference type="ARBA" id="ARBA00022475"/>
    </source>
</evidence>
<dbReference type="InterPro" id="IPR003594">
    <property type="entry name" value="HATPase_dom"/>
</dbReference>
<dbReference type="InterPro" id="IPR050640">
    <property type="entry name" value="Bact_2-comp_sensor_kinase"/>
</dbReference>
<dbReference type="GO" id="GO:0005524">
    <property type="term" value="F:ATP binding"/>
    <property type="evidence" value="ECO:0007669"/>
    <property type="project" value="UniProtKB-KW"/>
</dbReference>
<evidence type="ECO:0000256" key="5">
    <source>
        <dbReference type="ARBA" id="ARBA00022692"/>
    </source>
</evidence>
<dbReference type="Pfam" id="PF02518">
    <property type="entry name" value="HATPase_c"/>
    <property type="match status" value="1"/>
</dbReference>
<dbReference type="AlphaFoldDB" id="A0A2Z2KBE3"/>
<dbReference type="Pfam" id="PF06580">
    <property type="entry name" value="His_kinase"/>
    <property type="match status" value="1"/>
</dbReference>
<evidence type="ECO:0000256" key="1">
    <source>
        <dbReference type="ARBA" id="ARBA00004651"/>
    </source>
</evidence>